<accession>A0A1B9IQL8</accession>
<reference evidence="5 6" key="1">
    <citation type="submission" date="2013-07" db="EMBL/GenBank/DDBJ databases">
        <title>The Genome Sequence of Kwoniella mangroviensis CBS10435.</title>
        <authorList>
            <consortium name="The Broad Institute Genome Sequencing Platform"/>
            <person name="Cuomo C."/>
            <person name="Litvintseva A."/>
            <person name="Chen Y."/>
            <person name="Heitman J."/>
            <person name="Sun S."/>
            <person name="Springer D."/>
            <person name="Dromer F."/>
            <person name="Young S.K."/>
            <person name="Zeng Q."/>
            <person name="Gargeya S."/>
            <person name="Fitzgerald M."/>
            <person name="Abouelleil A."/>
            <person name="Alvarado L."/>
            <person name="Berlin A.M."/>
            <person name="Chapman S.B."/>
            <person name="Dewar J."/>
            <person name="Goldberg J."/>
            <person name="Griggs A."/>
            <person name="Gujja S."/>
            <person name="Hansen M."/>
            <person name="Howarth C."/>
            <person name="Imamovic A."/>
            <person name="Larimer J."/>
            <person name="McCowan C."/>
            <person name="Murphy C."/>
            <person name="Pearson M."/>
            <person name="Priest M."/>
            <person name="Roberts A."/>
            <person name="Saif S."/>
            <person name="Shea T."/>
            <person name="Sykes S."/>
            <person name="Wortman J."/>
            <person name="Nusbaum C."/>
            <person name="Birren B."/>
        </authorList>
    </citation>
    <scope>NUCLEOTIDE SEQUENCE [LARGE SCALE GENOMIC DNA]</scope>
    <source>
        <strain evidence="5 6">CBS 10435</strain>
    </source>
</reference>
<dbReference type="EMBL" id="KI669463">
    <property type="protein sequence ID" value="OCF57855.1"/>
    <property type="molecule type" value="Genomic_DNA"/>
</dbReference>
<evidence type="ECO:0000313" key="6">
    <source>
        <dbReference type="Proteomes" id="UP000092583"/>
    </source>
</evidence>
<dbReference type="GO" id="GO:0000287">
    <property type="term" value="F:magnesium ion binding"/>
    <property type="evidence" value="ECO:0007669"/>
    <property type="project" value="TreeGrafter"/>
</dbReference>
<dbReference type="GO" id="GO:0016052">
    <property type="term" value="P:carbohydrate catabolic process"/>
    <property type="evidence" value="ECO:0007669"/>
    <property type="project" value="TreeGrafter"/>
</dbReference>
<dbReference type="PANTHER" id="PTHR13794:SF58">
    <property type="entry name" value="MITOCHONDRIAL ENOLASE SUPERFAMILY MEMBER 1"/>
    <property type="match status" value="1"/>
</dbReference>
<dbReference type="STRING" id="1331196.A0A1B9IQL8"/>
<dbReference type="PANTHER" id="PTHR13794">
    <property type="entry name" value="ENOLASE SUPERFAMILY, MANDELATE RACEMASE"/>
    <property type="match status" value="1"/>
</dbReference>
<reference evidence="6" key="2">
    <citation type="submission" date="2013-12" db="EMBL/GenBank/DDBJ databases">
        <title>Evolution of pathogenesis and genome organization in the Tremellales.</title>
        <authorList>
            <person name="Cuomo C."/>
            <person name="Litvintseva A."/>
            <person name="Heitman J."/>
            <person name="Chen Y."/>
            <person name="Sun S."/>
            <person name="Springer D."/>
            <person name="Dromer F."/>
            <person name="Young S."/>
            <person name="Zeng Q."/>
            <person name="Chapman S."/>
            <person name="Gujja S."/>
            <person name="Saif S."/>
            <person name="Birren B."/>
        </authorList>
    </citation>
    <scope>NUCLEOTIDE SEQUENCE [LARGE SCALE GENOMIC DNA]</scope>
    <source>
        <strain evidence="6">CBS 10435</strain>
    </source>
</reference>
<evidence type="ECO:0000313" key="5">
    <source>
        <dbReference type="EMBL" id="OCF57855.1"/>
    </source>
</evidence>
<evidence type="ECO:0000256" key="1">
    <source>
        <dbReference type="ARBA" id="ARBA00001946"/>
    </source>
</evidence>
<dbReference type="AlphaFoldDB" id="A0A1B9IQL8"/>
<dbReference type="InterPro" id="IPR046945">
    <property type="entry name" value="RHMD-like"/>
</dbReference>
<proteinExistence type="predicted"/>
<dbReference type="SUPFAM" id="SSF51604">
    <property type="entry name" value="Enolase C-terminal domain-like"/>
    <property type="match status" value="1"/>
</dbReference>
<keyword evidence="3" id="KW-0460">Magnesium</keyword>
<keyword evidence="6" id="KW-1185">Reference proteome</keyword>
<dbReference type="Pfam" id="PF13378">
    <property type="entry name" value="MR_MLE_C"/>
    <property type="match status" value="1"/>
</dbReference>
<evidence type="ECO:0000256" key="2">
    <source>
        <dbReference type="ARBA" id="ARBA00022723"/>
    </source>
</evidence>
<dbReference type="GO" id="GO:0016836">
    <property type="term" value="F:hydro-lyase activity"/>
    <property type="evidence" value="ECO:0007669"/>
    <property type="project" value="TreeGrafter"/>
</dbReference>
<dbReference type="OrthoDB" id="14161at2759"/>
<dbReference type="Proteomes" id="UP000092583">
    <property type="component" value="Unassembled WGS sequence"/>
</dbReference>
<dbReference type="Gene3D" id="3.20.20.120">
    <property type="entry name" value="Enolase-like C-terminal domain"/>
    <property type="match status" value="1"/>
</dbReference>
<protein>
    <recommendedName>
        <fullName evidence="4">Enolase C-terminal domain-containing protein</fullName>
    </recommendedName>
</protein>
<dbReference type="InterPro" id="IPR029065">
    <property type="entry name" value="Enolase_C-like"/>
</dbReference>
<name>A0A1B9IQL8_9TREE</name>
<gene>
    <name evidence="5" type="ORF">L486_05320</name>
</gene>
<evidence type="ECO:0000259" key="4">
    <source>
        <dbReference type="Pfam" id="PF13378"/>
    </source>
</evidence>
<keyword evidence="2" id="KW-0479">Metal-binding</keyword>
<feature type="domain" description="Enolase C-terminal" evidence="4">
    <location>
        <begin position="3"/>
        <end position="156"/>
    </location>
</feature>
<dbReference type="InterPro" id="IPR036849">
    <property type="entry name" value="Enolase-like_C_sf"/>
</dbReference>
<evidence type="ECO:0000256" key="3">
    <source>
        <dbReference type="ARBA" id="ARBA00022842"/>
    </source>
</evidence>
<organism evidence="5 6">
    <name type="scientific">Kwoniella mangroviensis CBS 10435</name>
    <dbReference type="NCBI Taxonomy" id="1331196"/>
    <lineage>
        <taxon>Eukaryota</taxon>
        <taxon>Fungi</taxon>
        <taxon>Dikarya</taxon>
        <taxon>Basidiomycota</taxon>
        <taxon>Agaricomycotina</taxon>
        <taxon>Tremellomycetes</taxon>
        <taxon>Tremellales</taxon>
        <taxon>Cryptococcaceae</taxon>
        <taxon>Kwoniella</taxon>
    </lineage>
</organism>
<comment type="cofactor">
    <cofactor evidence="1">
        <name>Mg(2+)</name>
        <dbReference type="ChEBI" id="CHEBI:18420"/>
    </cofactor>
</comment>
<sequence length="192" mass="21356">MTHLAPAKPWFIEEPTAPDDAVGHAKIRKALKPMGIKVATGEHTHNRMAFKQFFELEAYDVCQMDAVRVGGFNEVLTILLMAKKYGVPVCPHSGAVGLMNYHVHVSLIDFVCVTGEMEHNVLEYVDHHFVHDPFIHPVGPVNARGRYPVPLDPEVGASIAIFDKTIEKFSHPHGSYWAAHLRGEDTQQALDA</sequence>